<dbReference type="Pfam" id="PF00891">
    <property type="entry name" value="Methyltransf_2"/>
    <property type="match status" value="1"/>
</dbReference>
<organism evidence="8 9">
    <name type="scientific">Sorghum bicolor</name>
    <name type="common">Sorghum</name>
    <name type="synonym">Sorghum vulgare</name>
    <dbReference type="NCBI Taxonomy" id="4558"/>
    <lineage>
        <taxon>Eukaryota</taxon>
        <taxon>Viridiplantae</taxon>
        <taxon>Streptophyta</taxon>
        <taxon>Embryophyta</taxon>
        <taxon>Tracheophyta</taxon>
        <taxon>Spermatophyta</taxon>
        <taxon>Magnoliopsida</taxon>
        <taxon>Liliopsida</taxon>
        <taxon>Poales</taxon>
        <taxon>Poaceae</taxon>
        <taxon>PACMAD clade</taxon>
        <taxon>Panicoideae</taxon>
        <taxon>Andropogonodae</taxon>
        <taxon>Andropogoneae</taxon>
        <taxon>Sorghinae</taxon>
        <taxon>Sorghum</taxon>
    </lineage>
</organism>
<keyword evidence="2" id="KW-0489">Methyltransferase</keyword>
<dbReference type="Proteomes" id="UP000000768">
    <property type="component" value="Chromosome 10"/>
</dbReference>
<protein>
    <recommendedName>
        <fullName evidence="10">O-methyltransferase domain-containing protein</fullName>
    </recommendedName>
</protein>
<dbReference type="GO" id="GO:0030187">
    <property type="term" value="P:melatonin biosynthetic process"/>
    <property type="evidence" value="ECO:0007669"/>
    <property type="project" value="UniProtKB-ARBA"/>
</dbReference>
<dbReference type="PROSITE" id="PS51683">
    <property type="entry name" value="SAM_OMT_II"/>
    <property type="match status" value="1"/>
</dbReference>
<dbReference type="InterPro" id="IPR029063">
    <property type="entry name" value="SAM-dependent_MTases_sf"/>
</dbReference>
<comment type="subunit">
    <text evidence="1">Homodimer.</text>
</comment>
<dbReference type="OMA" id="QINNVMV"/>
<name>A0A1W0VUF2_SORBI</name>
<feature type="domain" description="O-methyltransferase C-terminal" evidence="6">
    <location>
        <begin position="203"/>
        <end position="410"/>
    </location>
</feature>
<evidence type="ECO:0000256" key="2">
    <source>
        <dbReference type="ARBA" id="ARBA00022603"/>
    </source>
</evidence>
<dbReference type="FunFam" id="3.40.50.150:FF:000057">
    <property type="entry name" value="O-methyltransferase ZRP4"/>
    <property type="match status" value="1"/>
</dbReference>
<dbReference type="Pfam" id="PF08100">
    <property type="entry name" value="Dimerisation"/>
    <property type="match status" value="1"/>
</dbReference>
<dbReference type="GO" id="GO:0008757">
    <property type="term" value="F:S-adenosylmethionine-dependent methyltransferase activity"/>
    <property type="evidence" value="ECO:0000318"/>
    <property type="project" value="GO_Central"/>
</dbReference>
<dbReference type="InterPro" id="IPR036390">
    <property type="entry name" value="WH_DNA-bd_sf"/>
</dbReference>
<evidence type="ECO:0000256" key="3">
    <source>
        <dbReference type="ARBA" id="ARBA00022679"/>
    </source>
</evidence>
<evidence type="ECO:0000313" key="9">
    <source>
        <dbReference type="Proteomes" id="UP000000768"/>
    </source>
</evidence>
<dbReference type="FunFam" id="1.10.10.10:FF:000292">
    <property type="entry name" value="O-methyltransferase ZRP4"/>
    <property type="match status" value="1"/>
</dbReference>
<accession>A0A1W0VUF2</accession>
<proteinExistence type="inferred from homology"/>
<evidence type="ECO:0000256" key="5">
    <source>
        <dbReference type="ARBA" id="ARBA00038277"/>
    </source>
</evidence>
<dbReference type="Gramene" id="OQU76891">
    <property type="protein sequence ID" value="OQU76891"/>
    <property type="gene ID" value="SORBI_3010G231000"/>
</dbReference>
<dbReference type="GO" id="GO:0046983">
    <property type="term" value="F:protein dimerization activity"/>
    <property type="evidence" value="ECO:0007669"/>
    <property type="project" value="InterPro"/>
</dbReference>
<dbReference type="EMBL" id="CM000769">
    <property type="protein sequence ID" value="OQU76891.1"/>
    <property type="molecule type" value="Genomic_DNA"/>
</dbReference>
<dbReference type="InParanoid" id="A0A1W0VUF2"/>
<evidence type="ECO:0000256" key="4">
    <source>
        <dbReference type="ARBA" id="ARBA00022691"/>
    </source>
</evidence>
<dbReference type="SUPFAM" id="SSF53335">
    <property type="entry name" value="S-adenosyl-L-methionine-dependent methyltransferases"/>
    <property type="match status" value="1"/>
</dbReference>
<comment type="similarity">
    <text evidence="5">Belongs to the class I-like SAM-binding methyltransferase superfamily. Cation-independent O-methyltransferase family.</text>
</comment>
<keyword evidence="3" id="KW-0808">Transferase</keyword>
<gene>
    <name evidence="8" type="ORF">SORBI_3010G231000</name>
</gene>
<evidence type="ECO:0000313" key="8">
    <source>
        <dbReference type="EMBL" id="OQU76891.1"/>
    </source>
</evidence>
<dbReference type="Gene3D" id="1.10.10.10">
    <property type="entry name" value="Winged helix-like DNA-binding domain superfamily/Winged helix DNA-binding domain"/>
    <property type="match status" value="1"/>
</dbReference>
<dbReference type="InterPro" id="IPR001077">
    <property type="entry name" value="COMT_C"/>
</dbReference>
<dbReference type="eggNOG" id="KOG3178">
    <property type="taxonomic scope" value="Eukaryota"/>
</dbReference>
<sequence length="428" mass="47265">MHFQELVSNSTKTGLADFDLSTFVVKTCYICNHLQTPQHRTTSHQKFKIDPSICTIMALLDEYSSDELLQAQLQLWHQALGFFKSVALAVALDLGIPDAIHRLGGAATLPQILAEAGVNPRKLRNLRRIMRVLTLSGIFSIKQAATAASDGEGPVYKLTTASRLLVKDESLTRSQQLPPVLYTHLMLTPCRESTAGMGINAWFRQEQDQPQPAAGPFALEYNGQTVWERAEHDATTFPFDDAMASDTAFLMPIVLKECSEVFHGLTSLVDVAGGLGGAAATIVAAFPDLKCTVLDLPHVVAKAPTDTNVHYVAGDIFQSIPPANAVFLKWILHDWHDDECVKILKNCKQAIPPRDAGGKIIIIDMVVGSEPSDLKHIETQVLFDLMMMNVNGVERDENEWKNIFFEAGFKDYKIIPLLGVRSIIELYP</sequence>
<dbReference type="AlphaFoldDB" id="A0A1W0VUF2"/>
<dbReference type="InterPro" id="IPR016461">
    <property type="entry name" value="COMT-like"/>
</dbReference>
<feature type="domain" description="O-methyltransferase dimerisation" evidence="7">
    <location>
        <begin position="76"/>
        <end position="168"/>
    </location>
</feature>
<dbReference type="GO" id="GO:0017096">
    <property type="term" value="F:acetylserotonin O-methyltransferase activity"/>
    <property type="evidence" value="ECO:0007669"/>
    <property type="project" value="UniProtKB-ARBA"/>
</dbReference>
<evidence type="ECO:0000259" key="6">
    <source>
        <dbReference type="Pfam" id="PF00891"/>
    </source>
</evidence>
<keyword evidence="4" id="KW-0949">S-adenosyl-L-methionine</keyword>
<reference evidence="9" key="2">
    <citation type="journal article" date="2018" name="Plant J.">
        <title>The Sorghum bicolor reference genome: improved assembly, gene annotations, a transcriptome atlas, and signatures of genome organization.</title>
        <authorList>
            <person name="McCormick R.F."/>
            <person name="Truong S.K."/>
            <person name="Sreedasyam A."/>
            <person name="Jenkins J."/>
            <person name="Shu S."/>
            <person name="Sims D."/>
            <person name="Kennedy M."/>
            <person name="Amirebrahimi M."/>
            <person name="Weers B.D."/>
            <person name="McKinley B."/>
            <person name="Mattison A."/>
            <person name="Morishige D.T."/>
            <person name="Grimwood J."/>
            <person name="Schmutz J."/>
            <person name="Mullet J.E."/>
        </authorList>
    </citation>
    <scope>NUCLEOTIDE SEQUENCE [LARGE SCALE GENOMIC DNA]</scope>
    <source>
        <strain evidence="9">cv. BTx623</strain>
    </source>
</reference>
<dbReference type="SUPFAM" id="SSF46785">
    <property type="entry name" value="Winged helix' DNA-binding domain"/>
    <property type="match status" value="1"/>
</dbReference>
<reference evidence="8 9" key="1">
    <citation type="journal article" date="2009" name="Nature">
        <title>The Sorghum bicolor genome and the diversification of grasses.</title>
        <authorList>
            <person name="Paterson A.H."/>
            <person name="Bowers J.E."/>
            <person name="Bruggmann R."/>
            <person name="Dubchak I."/>
            <person name="Grimwood J."/>
            <person name="Gundlach H."/>
            <person name="Haberer G."/>
            <person name="Hellsten U."/>
            <person name="Mitros T."/>
            <person name="Poliakov A."/>
            <person name="Schmutz J."/>
            <person name="Spannagl M."/>
            <person name="Tang H."/>
            <person name="Wang X."/>
            <person name="Wicker T."/>
            <person name="Bharti A.K."/>
            <person name="Chapman J."/>
            <person name="Feltus F.A."/>
            <person name="Gowik U."/>
            <person name="Grigoriev I.V."/>
            <person name="Lyons E."/>
            <person name="Maher C.A."/>
            <person name="Martis M."/>
            <person name="Narechania A."/>
            <person name="Otillar R.P."/>
            <person name="Penning B.W."/>
            <person name="Salamov A.A."/>
            <person name="Wang Y."/>
            <person name="Zhang L."/>
            <person name="Carpita N.C."/>
            <person name="Freeling M."/>
            <person name="Gingle A.R."/>
            <person name="Hash C.T."/>
            <person name="Keller B."/>
            <person name="Klein P."/>
            <person name="Kresovich S."/>
            <person name="McCann M.C."/>
            <person name="Ming R."/>
            <person name="Peterson D.G."/>
            <person name="Mehboob-ur-Rahman"/>
            <person name="Ware D."/>
            <person name="Westhoff P."/>
            <person name="Mayer K.F."/>
            <person name="Messing J."/>
            <person name="Rokhsar D.S."/>
        </authorList>
    </citation>
    <scope>NUCLEOTIDE SEQUENCE [LARGE SCALE GENOMIC DNA]</scope>
    <source>
        <strain evidence="9">cv. BTx623</strain>
    </source>
</reference>
<keyword evidence="9" id="KW-1185">Reference proteome</keyword>
<evidence type="ECO:0008006" key="10">
    <source>
        <dbReference type="Google" id="ProtNLM"/>
    </source>
</evidence>
<dbReference type="SMR" id="A0A1W0VUF2"/>
<evidence type="ECO:0000256" key="1">
    <source>
        <dbReference type="ARBA" id="ARBA00011738"/>
    </source>
</evidence>
<dbReference type="InterPro" id="IPR012967">
    <property type="entry name" value="COMT_dimerisation"/>
</dbReference>
<dbReference type="InterPro" id="IPR036388">
    <property type="entry name" value="WH-like_DNA-bd_sf"/>
</dbReference>
<dbReference type="GO" id="GO:0032259">
    <property type="term" value="P:methylation"/>
    <property type="evidence" value="ECO:0000318"/>
    <property type="project" value="GO_Central"/>
</dbReference>
<dbReference type="GO" id="GO:0008171">
    <property type="term" value="F:O-methyltransferase activity"/>
    <property type="evidence" value="ECO:0000318"/>
    <property type="project" value="GO_Central"/>
</dbReference>
<dbReference type="PANTHER" id="PTHR11746">
    <property type="entry name" value="O-METHYLTRANSFERASE"/>
    <property type="match status" value="1"/>
</dbReference>
<evidence type="ECO:0000259" key="7">
    <source>
        <dbReference type="Pfam" id="PF08100"/>
    </source>
</evidence>
<dbReference type="Gene3D" id="3.40.50.150">
    <property type="entry name" value="Vaccinia Virus protein VP39"/>
    <property type="match status" value="1"/>
</dbReference>